<accession>A0A8W8M4M7</accession>
<evidence type="ECO:0000259" key="1">
    <source>
        <dbReference type="PROSITE" id="PS50041"/>
    </source>
</evidence>
<dbReference type="InterPro" id="IPR016186">
    <property type="entry name" value="C-type_lectin-like/link_sf"/>
</dbReference>
<dbReference type="OMA" id="NSIWKES"/>
<dbReference type="AlphaFoldDB" id="A0A8W8M4M7"/>
<dbReference type="PROSITE" id="PS50041">
    <property type="entry name" value="C_TYPE_LECTIN_2"/>
    <property type="match status" value="1"/>
</dbReference>
<dbReference type="InterPro" id="IPR001304">
    <property type="entry name" value="C-type_lectin-like"/>
</dbReference>
<dbReference type="InterPro" id="IPR050111">
    <property type="entry name" value="C-type_lectin/snaclec_domain"/>
</dbReference>
<reference evidence="2" key="1">
    <citation type="submission" date="2022-08" db="UniProtKB">
        <authorList>
            <consortium name="EnsemblMetazoa"/>
        </authorList>
    </citation>
    <scope>IDENTIFICATION</scope>
    <source>
        <strain evidence="2">05x7-T-G4-1.051#20</strain>
    </source>
</reference>
<dbReference type="PANTHER" id="PTHR22803">
    <property type="entry name" value="MANNOSE, PHOSPHOLIPASE, LECTIN RECEPTOR RELATED"/>
    <property type="match status" value="1"/>
</dbReference>
<evidence type="ECO:0000313" key="3">
    <source>
        <dbReference type="Proteomes" id="UP000005408"/>
    </source>
</evidence>
<dbReference type="Pfam" id="PF00059">
    <property type="entry name" value="Lectin_C"/>
    <property type="match status" value="1"/>
</dbReference>
<dbReference type="InterPro" id="IPR016187">
    <property type="entry name" value="CTDL_fold"/>
</dbReference>
<keyword evidence="3" id="KW-1185">Reference proteome</keyword>
<name>A0A8W8M4M7_MAGGI</name>
<sequence>MMYTRTFTLIYGLFYTTNRVYSNHITLWKRNEKYDDKIFANQLNVTEEPLHAMSAISCGRLCSNLPKSSAFSYQNNGCYCYDSKPTNNHPVTILKGAEFYSKEPIAKSIECADKMYTYIGDVNLCLKDYTDLRNFTDAADKCRSDGADLVTIDTAEKLQVFAGLLSINRYYWIGLEMKDGWKWTRNSSLVFDKSLWFPGEPNSRKQLCGSFLYRYVDEVLTTGIFDNLCSSESMYICEL</sequence>
<evidence type="ECO:0000313" key="2">
    <source>
        <dbReference type="EnsemblMetazoa" id="G30556.1:cds"/>
    </source>
</evidence>
<dbReference type="SUPFAM" id="SSF56436">
    <property type="entry name" value="C-type lectin-like"/>
    <property type="match status" value="1"/>
</dbReference>
<feature type="domain" description="C-type lectin" evidence="1">
    <location>
        <begin position="125"/>
        <end position="238"/>
    </location>
</feature>
<proteinExistence type="predicted"/>
<dbReference type="OrthoDB" id="6120568at2759"/>
<dbReference type="Gene3D" id="3.10.100.10">
    <property type="entry name" value="Mannose-Binding Protein A, subunit A"/>
    <property type="match status" value="1"/>
</dbReference>
<protein>
    <recommendedName>
        <fullName evidence="1">C-type lectin domain-containing protein</fullName>
    </recommendedName>
</protein>
<dbReference type="Proteomes" id="UP000005408">
    <property type="component" value="Unassembled WGS sequence"/>
</dbReference>
<dbReference type="EnsemblMetazoa" id="G30556.1">
    <property type="protein sequence ID" value="G30556.1:cds"/>
    <property type="gene ID" value="G30556"/>
</dbReference>
<organism evidence="2 3">
    <name type="scientific">Magallana gigas</name>
    <name type="common">Pacific oyster</name>
    <name type="synonym">Crassostrea gigas</name>
    <dbReference type="NCBI Taxonomy" id="29159"/>
    <lineage>
        <taxon>Eukaryota</taxon>
        <taxon>Metazoa</taxon>
        <taxon>Spiralia</taxon>
        <taxon>Lophotrochozoa</taxon>
        <taxon>Mollusca</taxon>
        <taxon>Bivalvia</taxon>
        <taxon>Autobranchia</taxon>
        <taxon>Pteriomorphia</taxon>
        <taxon>Ostreida</taxon>
        <taxon>Ostreoidea</taxon>
        <taxon>Ostreidae</taxon>
        <taxon>Magallana</taxon>
    </lineage>
</organism>
<dbReference type="SMART" id="SM00034">
    <property type="entry name" value="CLECT"/>
    <property type="match status" value="1"/>
</dbReference>